<dbReference type="GO" id="GO:0004540">
    <property type="term" value="F:RNA nuclease activity"/>
    <property type="evidence" value="ECO:0007669"/>
    <property type="project" value="InterPro"/>
</dbReference>
<comment type="similarity">
    <text evidence="2">Belongs to the RNase E/G family.</text>
</comment>
<dbReference type="GO" id="GO:0016787">
    <property type="term" value="F:hydrolase activity"/>
    <property type="evidence" value="ECO:0007669"/>
    <property type="project" value="UniProtKB-KW"/>
</dbReference>
<sequence>MMKKIVISRANNIAAIVQHNKIQEFIIINKTYQVNDIYLGKIQKIFTSINAAFISINKHAKSGFIHVNDIKYNRQSHPIHNILESITINQILLVQILKEPTQNKGPRLTTNIHLAGQYLILMPYNNTICIANNIYDENERSYLRAIGTLIKPTMMGILFKESSNGIEDEKLIEDLKILKRQWCFILKAAISQKSPSLIYKDGDIIQKIVREFHEKHIAKIILDSKEGLKKLNFYLRRNKQINRFNIPSIQLYTKQECILNKFNINQTIEQSLKTKIELITGAYIFIESYEALTIIDVNSGSFNKSNNMKETILKTNCLAASEIAYQLKIRNINGVIIVDFIDMKNYKDQLKLLEHFNKVLKTDHARPNIIQLSELGLVELTRRRREKSLFEIFNNEIKLKLSNRMLLKAKHEIHTKNIAKNLRINSIFFQKEFNQNLTIQLKNCTLINYKHSFLKKIKLFPLQSSIIVPICLYYSMLEKAIE</sequence>
<evidence type="ECO:0000256" key="2">
    <source>
        <dbReference type="ARBA" id="ARBA00005522"/>
    </source>
</evidence>
<keyword evidence="9" id="KW-0150">Chloroplast</keyword>
<dbReference type="SUPFAM" id="SSF50249">
    <property type="entry name" value="Nucleic acid-binding proteins"/>
    <property type="match status" value="1"/>
</dbReference>
<dbReference type="EMBL" id="MK641509">
    <property type="protein sequence ID" value="UEQ11989.1"/>
    <property type="molecule type" value="Genomic_DNA"/>
</dbReference>
<evidence type="ECO:0000256" key="5">
    <source>
        <dbReference type="ARBA" id="ARBA00022842"/>
    </source>
</evidence>
<evidence type="ECO:0000256" key="4">
    <source>
        <dbReference type="ARBA" id="ARBA00022801"/>
    </source>
</evidence>
<dbReference type="GO" id="GO:0005737">
    <property type="term" value="C:cytoplasm"/>
    <property type="evidence" value="ECO:0007669"/>
    <property type="project" value="TreeGrafter"/>
</dbReference>
<dbReference type="InterPro" id="IPR012340">
    <property type="entry name" value="NA-bd_OB-fold"/>
</dbReference>
<proteinExistence type="inferred from homology"/>
<geneLocation type="chloroplast" evidence="9"/>
<evidence type="ECO:0000256" key="3">
    <source>
        <dbReference type="ARBA" id="ARBA00022723"/>
    </source>
</evidence>
<dbReference type="PROSITE" id="PS50126">
    <property type="entry name" value="S1"/>
    <property type="match status" value="1"/>
</dbReference>
<dbReference type="NCBIfam" id="TIGR00757">
    <property type="entry name" value="RNaseEG"/>
    <property type="match status" value="1"/>
</dbReference>
<keyword evidence="9" id="KW-0934">Plastid</keyword>
<dbReference type="GO" id="GO:0006364">
    <property type="term" value="P:rRNA processing"/>
    <property type="evidence" value="ECO:0007669"/>
    <property type="project" value="TreeGrafter"/>
</dbReference>
<dbReference type="PANTHER" id="PTHR30001">
    <property type="entry name" value="RIBONUCLEASE"/>
    <property type="match status" value="1"/>
</dbReference>
<evidence type="ECO:0000256" key="6">
    <source>
        <dbReference type="ARBA" id="ARBA00022884"/>
    </source>
</evidence>
<dbReference type="InterPro" id="IPR003029">
    <property type="entry name" value="S1_domain"/>
</dbReference>
<gene>
    <name evidence="9" type="primary">rne</name>
</gene>
<dbReference type="GO" id="GO:0003723">
    <property type="term" value="F:RNA binding"/>
    <property type="evidence" value="ECO:0007669"/>
    <property type="project" value="UniProtKB-KW"/>
</dbReference>
<protein>
    <submittedName>
        <fullName evidence="9">Ribonuclease E</fullName>
    </submittedName>
</protein>
<keyword evidence="3" id="KW-0479">Metal-binding</keyword>
<evidence type="ECO:0000313" key="9">
    <source>
        <dbReference type="EMBL" id="UEQ11989.1"/>
    </source>
</evidence>
<dbReference type="Pfam" id="PF10150">
    <property type="entry name" value="RNase_E_G"/>
    <property type="match status" value="1"/>
</dbReference>
<evidence type="ECO:0000256" key="1">
    <source>
        <dbReference type="ARBA" id="ARBA00001946"/>
    </source>
</evidence>
<organism evidence="9">
    <name type="scientific">Kumanoa mahlacensis</name>
    <dbReference type="NCBI Taxonomy" id="1196387"/>
    <lineage>
        <taxon>Eukaryota</taxon>
        <taxon>Rhodophyta</taxon>
        <taxon>Florideophyceae</taxon>
        <taxon>Nemaliophycidae</taxon>
        <taxon>Batrachospermales</taxon>
        <taxon>Batrachospermaceae</taxon>
        <taxon>Kumanoa</taxon>
    </lineage>
</organism>
<dbReference type="Gene3D" id="2.40.50.140">
    <property type="entry name" value="Nucleic acid-binding proteins"/>
    <property type="match status" value="1"/>
</dbReference>
<dbReference type="CDD" id="cd04453">
    <property type="entry name" value="S1_RNase_E"/>
    <property type="match status" value="1"/>
</dbReference>
<comment type="function">
    <text evidence="7">Involved in intercistronic processing of primary transcripts from chloroplast operons. The endonucleolytic activity of the enzyme depends on the number of phosphates at the 5' end, is inhibited by structured RNA, and preferentially cleaves A/U-rich sequences.</text>
</comment>
<dbReference type="PANTHER" id="PTHR30001:SF0">
    <property type="entry name" value="RIBONUCLEASE G"/>
    <property type="match status" value="1"/>
</dbReference>
<comment type="cofactor">
    <cofactor evidence="1">
        <name>Mg(2+)</name>
        <dbReference type="ChEBI" id="CHEBI:18420"/>
    </cofactor>
</comment>
<keyword evidence="5" id="KW-0460">Magnesium</keyword>
<evidence type="ECO:0000259" key="8">
    <source>
        <dbReference type="PROSITE" id="PS50126"/>
    </source>
</evidence>
<keyword evidence="4" id="KW-0378">Hydrolase</keyword>
<dbReference type="InterPro" id="IPR004659">
    <property type="entry name" value="RNase_E/G"/>
</dbReference>
<name>A0A8K1YUE4_9FLOR</name>
<dbReference type="AlphaFoldDB" id="A0A8K1YUE4"/>
<accession>A0A8K1YUE4</accession>
<evidence type="ECO:0000256" key="7">
    <source>
        <dbReference type="ARBA" id="ARBA00023436"/>
    </source>
</evidence>
<reference evidence="9" key="1">
    <citation type="submission" date="2019-03" db="EMBL/GenBank/DDBJ databases">
        <title>Phycologia Chloroplast and mitochondrial genomes of Kumanoa mahlacensis.</title>
        <authorList>
            <person name="Fang K."/>
        </authorList>
    </citation>
    <scope>NUCLEOTIDE SEQUENCE</scope>
    <source>
        <strain evidence="9">SAS-FKP1701</strain>
    </source>
</reference>
<dbReference type="GO" id="GO:0046872">
    <property type="term" value="F:metal ion binding"/>
    <property type="evidence" value="ECO:0007669"/>
    <property type="project" value="UniProtKB-KW"/>
</dbReference>
<keyword evidence="6" id="KW-0694">RNA-binding</keyword>
<dbReference type="InterPro" id="IPR019307">
    <property type="entry name" value="RNA-bd_AU-1/RNase_E/G"/>
</dbReference>
<dbReference type="SMART" id="SM00316">
    <property type="entry name" value="S1"/>
    <property type="match status" value="1"/>
</dbReference>
<feature type="domain" description="S1 motif" evidence="8">
    <location>
        <begin position="35"/>
        <end position="111"/>
    </location>
</feature>